<organism evidence="1 2">
    <name type="scientific">Pseudomonas benzenivorans</name>
    <dbReference type="NCBI Taxonomy" id="556533"/>
    <lineage>
        <taxon>Bacteria</taxon>
        <taxon>Pseudomonadati</taxon>
        <taxon>Pseudomonadota</taxon>
        <taxon>Gammaproteobacteria</taxon>
        <taxon>Pseudomonadales</taxon>
        <taxon>Pseudomonadaceae</taxon>
        <taxon>Pseudomonas</taxon>
    </lineage>
</organism>
<protein>
    <submittedName>
        <fullName evidence="1">SRPBCC family protein</fullName>
    </submittedName>
</protein>
<proteinExistence type="predicted"/>
<dbReference type="InterPro" id="IPR023393">
    <property type="entry name" value="START-like_dom_sf"/>
</dbReference>
<dbReference type="Proteomes" id="UP001059672">
    <property type="component" value="Chromosome"/>
</dbReference>
<name>A0ABY5HCV0_9PSED</name>
<gene>
    <name evidence="1" type="ORF">KDW96_07240</name>
</gene>
<evidence type="ECO:0000313" key="2">
    <source>
        <dbReference type="Proteomes" id="UP001059672"/>
    </source>
</evidence>
<dbReference type="Pfam" id="PF10604">
    <property type="entry name" value="Polyketide_cyc2"/>
    <property type="match status" value="1"/>
</dbReference>
<dbReference type="RefSeq" id="WP_255839771.1">
    <property type="nucleotide sequence ID" value="NZ_CP073346.1"/>
</dbReference>
<dbReference type="InterPro" id="IPR019587">
    <property type="entry name" value="Polyketide_cyclase/dehydratase"/>
</dbReference>
<dbReference type="EMBL" id="CP073346">
    <property type="protein sequence ID" value="UTW09095.1"/>
    <property type="molecule type" value="Genomic_DNA"/>
</dbReference>
<dbReference type="Gene3D" id="3.30.530.20">
    <property type="match status" value="1"/>
</dbReference>
<keyword evidence="2" id="KW-1185">Reference proteome</keyword>
<evidence type="ECO:0000313" key="1">
    <source>
        <dbReference type="EMBL" id="UTW09095.1"/>
    </source>
</evidence>
<reference evidence="1" key="1">
    <citation type="submission" date="2021-04" db="EMBL/GenBank/DDBJ databases">
        <title>Oceanospirillales bacteria with DddD are important DMSP degraders in coastal seawater.</title>
        <authorList>
            <person name="Liu J."/>
        </authorList>
    </citation>
    <scope>NUCLEOTIDE SEQUENCE</scope>
    <source>
        <strain evidence="1">D13-4</strain>
    </source>
</reference>
<dbReference type="SUPFAM" id="SSF55961">
    <property type="entry name" value="Bet v1-like"/>
    <property type="match status" value="1"/>
</dbReference>
<accession>A0ABY5HCV0</accession>
<sequence length="176" mass="19672">MLSYLLLTLAVIVILLLVLIARQPDQFRVERSAFMAAPAEAVFVQVNDFHNWPQWSPWARRDPAMRVDYQGADAGVGAVYRWSGNKAVGEGSATIIESRASERVRILLDFLKPFKASNEALFSFAEELGGTRVSWSMSGHKNFMAKAAHLLMDMDKLIGGDFEQGLEQLRQVVEKA</sequence>
<dbReference type="CDD" id="cd07818">
    <property type="entry name" value="SRPBCC_1"/>
    <property type="match status" value="1"/>
</dbReference>